<dbReference type="Proteomes" id="UP000309033">
    <property type="component" value="Unassembled WGS sequence"/>
</dbReference>
<sequence length="406" mass="43237">MTLLTYTLLTDPAPLEASVPGAPAASTGTVHLLVTNTGEQAVFWRTITVQVPVGDGAVHLTPDLGKVGSEGEYFPRSGPSQRLAVQTQGTDAVRVTDQAGGRPNFEPGGHMVLMLKDVPVAPAAGLAVLRVTENAGRTRTGQAADRHAVVALVKTAPAPRDLRPESEIVEAGTPVTLSWEGSADFAYEIRFPGGHEPVPPGPPTGPQGRYAVRLNTTPQRETTYTLVAVSGSTRRQHTLTTTVQVRNPVMDDLRVTNVWATNVWATSVGGPNSGDGVITFPQGGLNVMRASGTGERGTVTADKAEFDGVNTRWVQGRSSSDGWISFPQGGVNVYRDGTQTWGTVAADTADLNGVNAKWLQGRGERDGWIDFSYYGINVFRRDDAGAGRRLKQWGGVGVKWIAHHDE</sequence>
<name>A0A5R8Z4S5_9ACTN</name>
<evidence type="ECO:0000313" key="1">
    <source>
        <dbReference type="EMBL" id="TLP60723.1"/>
    </source>
</evidence>
<keyword evidence="2" id="KW-1185">Reference proteome</keyword>
<gene>
    <name evidence="1" type="ORF">FED44_12625</name>
</gene>
<organism evidence="1 2">
    <name type="scientific">Microbispora triticiradicis</name>
    <dbReference type="NCBI Taxonomy" id="2200763"/>
    <lineage>
        <taxon>Bacteria</taxon>
        <taxon>Bacillati</taxon>
        <taxon>Actinomycetota</taxon>
        <taxon>Actinomycetes</taxon>
        <taxon>Streptosporangiales</taxon>
        <taxon>Streptosporangiaceae</taxon>
        <taxon>Microbispora</taxon>
    </lineage>
</organism>
<comment type="caution">
    <text evidence="1">The sequence shown here is derived from an EMBL/GenBank/DDBJ whole genome shotgun (WGS) entry which is preliminary data.</text>
</comment>
<protein>
    <submittedName>
        <fullName evidence="1">Uncharacterized protein</fullName>
    </submittedName>
</protein>
<dbReference type="EMBL" id="VANP01000004">
    <property type="protein sequence ID" value="TLP60723.1"/>
    <property type="molecule type" value="Genomic_DNA"/>
</dbReference>
<dbReference type="AlphaFoldDB" id="A0A5R8Z4S5"/>
<proteinExistence type="predicted"/>
<evidence type="ECO:0000313" key="2">
    <source>
        <dbReference type="Proteomes" id="UP000309033"/>
    </source>
</evidence>
<dbReference type="OrthoDB" id="3511944at2"/>
<reference evidence="1" key="1">
    <citation type="submission" date="2019-05" db="EMBL/GenBank/DDBJ databases">
        <title>Isolation, diversity and antifungal activity of Actinobacteria from wheat.</title>
        <authorList>
            <person name="Yu B."/>
        </authorList>
    </citation>
    <scope>NUCLEOTIDE SEQUENCE [LARGE SCALE GENOMIC DNA]</scope>
    <source>
        <strain evidence="1">NEAU-HEGS1-5</strain>
    </source>
</reference>
<accession>A0A5R8Z4S5</accession>